<geneLocation type="plasmid" evidence="5">
    <name>pSh125-m2</name>
</geneLocation>
<evidence type="ECO:0000313" key="1">
    <source>
        <dbReference type="EMBL" id="ARQ19776.1"/>
    </source>
</evidence>
<evidence type="ECO:0000313" key="5">
    <source>
        <dbReference type="EMBL" id="ARQ20082.1"/>
    </source>
</evidence>
<reference evidence="5" key="2">
    <citation type="submission" date="2016-12" db="EMBL/GenBank/DDBJ databases">
        <title>Shigella sonnei strain SH11Sh125 plasmid pSh125-m2, complete genome.</title>
        <authorList>
            <person name="Ma Q."/>
            <person name="Huang Y."/>
            <person name="Qiu S."/>
            <person name="Tong Y."/>
            <person name="Song H."/>
        </authorList>
    </citation>
    <scope>NUCLEOTIDE SEQUENCE</scope>
    <source>
        <strain evidence="5">SH11Sh125</strain>
        <plasmid evidence="5">pSh125-m2</plasmid>
    </source>
</reference>
<reference evidence="6" key="1">
    <citation type="submission" date="2016-12" db="EMBL/GenBank/DDBJ databases">
        <title>Shigella sonnei strain SH10Sh016 plasmid pSh016m1, complete sequence.</title>
        <authorList>
            <person name="Ma Q."/>
            <person name="Huang Y."/>
            <person name="Qiu S."/>
            <person name="Tong Y."/>
            <person name="Song H."/>
        </authorList>
    </citation>
    <scope>NUCLEOTIDE SEQUENCE</scope>
    <source>
        <strain evidence="6">SH10Sh016</strain>
        <plasmid evidence="6">pSh016-m1</plasmid>
    </source>
</reference>
<dbReference type="AlphaFoldDB" id="A0A1X9QBD1"/>
<dbReference type="EMBL" id="KY363996">
    <property type="protein sequence ID" value="ARQ19930.1"/>
    <property type="molecule type" value="Genomic_DNA"/>
</dbReference>
<dbReference type="EMBL" id="KY363999">
    <property type="protein sequence ID" value="ARQ20160.1"/>
    <property type="molecule type" value="Genomic_DNA"/>
</dbReference>
<reference evidence="3" key="3">
    <citation type="submission" date="2016-12" db="EMBL/GenBank/DDBJ databases">
        <title>Shigella sonnei strain SH11Sh418 plasmid pSh418-m3, complete genome.</title>
        <authorList>
            <person name="Ma Q."/>
            <person name="Huang Y."/>
            <person name="Qiu S."/>
            <person name="Tong Y."/>
            <person name="Song H."/>
        </authorList>
    </citation>
    <scope>NUCLEOTIDE SEQUENCE</scope>
    <source>
        <strain evidence="4">SH11Sh418</strain>
        <strain evidence="3">SH11Sh487</strain>
        <plasmid evidence="4">pSh418-m3</plasmid>
        <plasmid evidence="3">pSh487-m4</plasmid>
    </source>
</reference>
<geneLocation type="plasmid" evidence="2">
    <name>pSh069-m6</name>
</geneLocation>
<protein>
    <recommendedName>
        <fullName evidence="7">DNA topoisomerase III</fullName>
    </recommendedName>
</protein>
<reference evidence="1" key="4">
    <citation type="submission" date="2016-12" db="EMBL/GenBank/DDBJ databases">
        <title>Shigella sonnei strain SH12Sh113 plasmid pSh113-m5, complete genome.</title>
        <authorList>
            <person name="Ma Q."/>
            <person name="Huang Y."/>
            <person name="Qiu S."/>
            <person name="Tong Y."/>
            <person name="Song H."/>
        </authorList>
    </citation>
    <scope>NUCLEOTIDE SEQUENCE</scope>
    <source>
        <strain evidence="1">SH12Sh113</strain>
        <plasmid evidence="1">pSh113-m4</plasmid>
    </source>
</reference>
<organism evidence="2">
    <name type="scientific">Shigella sonnei</name>
    <dbReference type="NCBI Taxonomy" id="624"/>
    <lineage>
        <taxon>Bacteria</taxon>
        <taxon>Pseudomonadati</taxon>
        <taxon>Pseudomonadota</taxon>
        <taxon>Gammaproteobacteria</taxon>
        <taxon>Enterobacterales</taxon>
        <taxon>Enterobacteriaceae</taxon>
        <taxon>Shigella</taxon>
    </lineage>
</organism>
<sequence>MSYAMVNWFTMRSTNQSFFERFNMQYALLDGFERKFLLDALEFGVLKDWKENPVKELPDIDESAHPFHVCYGGYLLNPGVSDSDISRKIKDQTGFWLAAIDDTRMDCHSIAYYDIHTLPLISCGHQKIVPFAALIKADECIISKISSYSGFAVTAFLRIKDQDIATNILNREGIFAFNGCERRFRHPVSEDNWQQAVSEERAIRCAKRLIQCKG</sequence>
<dbReference type="EMBL" id="KY363995">
    <property type="protein sequence ID" value="ARQ19851.1"/>
    <property type="molecule type" value="Genomic_DNA"/>
</dbReference>
<geneLocation type="plasmid" evidence="3">
    <name>pSh487-m4</name>
</geneLocation>
<dbReference type="EMBL" id="KY363997">
    <property type="protein sequence ID" value="ARQ20008.1"/>
    <property type="molecule type" value="Genomic_DNA"/>
</dbReference>
<name>A0A1X9QBD1_SHISO</name>
<evidence type="ECO:0008006" key="7">
    <source>
        <dbReference type="Google" id="ProtNLM"/>
    </source>
</evidence>
<geneLocation type="plasmid" evidence="6">
    <name>pSh016-m1</name>
</geneLocation>
<dbReference type="EMBL" id="KY363994">
    <property type="protein sequence ID" value="ARQ19776.1"/>
    <property type="molecule type" value="Genomic_DNA"/>
</dbReference>
<evidence type="ECO:0000313" key="4">
    <source>
        <dbReference type="EMBL" id="ARQ20008.1"/>
    </source>
</evidence>
<accession>A0A1X9QBD1</accession>
<proteinExistence type="predicted"/>
<geneLocation type="plasmid" evidence="4">
    <name>pSh418-m3</name>
</geneLocation>
<dbReference type="EMBL" id="KY363998">
    <property type="protein sequence ID" value="ARQ20082.1"/>
    <property type="molecule type" value="Genomic_DNA"/>
</dbReference>
<evidence type="ECO:0000313" key="6">
    <source>
        <dbReference type="EMBL" id="ARQ20160.1"/>
    </source>
</evidence>
<reference evidence="2" key="5">
    <citation type="submission" date="2016-12" db="EMBL/GenBank/DDBJ databases">
        <title>Shigella sonnei strain SH13Sh069 plasmid pSh069-m6, complete genome.</title>
        <authorList>
            <person name="Ma Q."/>
            <person name="Huang Y."/>
            <person name="Qiu S."/>
            <person name="Tong Y."/>
            <person name="Song H."/>
        </authorList>
    </citation>
    <scope>NUCLEOTIDE SEQUENCE</scope>
    <source>
        <strain evidence="2">SH13Sh069</strain>
        <plasmid evidence="2">pSh069-m6</plasmid>
    </source>
</reference>
<evidence type="ECO:0000313" key="2">
    <source>
        <dbReference type="EMBL" id="ARQ19851.1"/>
    </source>
</evidence>
<geneLocation type="plasmid" evidence="1">
    <name>pSh113-m4</name>
</geneLocation>
<keyword evidence="2" id="KW-0614">Plasmid</keyword>
<evidence type="ECO:0000313" key="3">
    <source>
        <dbReference type="EMBL" id="ARQ19930.1"/>
    </source>
</evidence>